<reference evidence="3 4" key="1">
    <citation type="submission" date="2025-04" db="UniProtKB">
        <authorList>
            <consortium name="RefSeq"/>
        </authorList>
    </citation>
    <scope>IDENTIFICATION</scope>
    <source>
        <strain evidence="3 4">OHB3-1</strain>
    </source>
</reference>
<dbReference type="KEGG" id="mcha:111008780"/>
<dbReference type="GeneID" id="111008780"/>
<evidence type="ECO:0000313" key="4">
    <source>
        <dbReference type="RefSeq" id="XP_022137401.1"/>
    </source>
</evidence>
<proteinExistence type="inferred from homology"/>
<evidence type="ECO:0000313" key="2">
    <source>
        <dbReference type="Proteomes" id="UP000504603"/>
    </source>
</evidence>
<evidence type="ECO:0000313" key="3">
    <source>
        <dbReference type="RefSeq" id="XP_022137318.1"/>
    </source>
</evidence>
<comment type="similarity">
    <text evidence="1">Belongs to the plant acyltransferase family.</text>
</comment>
<dbReference type="PANTHER" id="PTHR31642">
    <property type="entry name" value="TRICHOTHECENE 3-O-ACETYLTRANSFERASE"/>
    <property type="match status" value="1"/>
</dbReference>
<organism evidence="2 4">
    <name type="scientific">Momordica charantia</name>
    <name type="common">Bitter gourd</name>
    <name type="synonym">Balsam pear</name>
    <dbReference type="NCBI Taxonomy" id="3673"/>
    <lineage>
        <taxon>Eukaryota</taxon>
        <taxon>Viridiplantae</taxon>
        <taxon>Streptophyta</taxon>
        <taxon>Embryophyta</taxon>
        <taxon>Tracheophyta</taxon>
        <taxon>Spermatophyta</taxon>
        <taxon>Magnoliopsida</taxon>
        <taxon>eudicotyledons</taxon>
        <taxon>Gunneridae</taxon>
        <taxon>Pentapetalae</taxon>
        <taxon>rosids</taxon>
        <taxon>fabids</taxon>
        <taxon>Cucurbitales</taxon>
        <taxon>Cucurbitaceae</taxon>
        <taxon>Momordiceae</taxon>
        <taxon>Momordica</taxon>
    </lineage>
</organism>
<dbReference type="AlphaFoldDB" id="A0A6J1C6H6"/>
<dbReference type="Pfam" id="PF02458">
    <property type="entry name" value="Transferase"/>
    <property type="match status" value="1"/>
</dbReference>
<dbReference type="InterPro" id="IPR023213">
    <property type="entry name" value="CAT-like_dom_sf"/>
</dbReference>
<dbReference type="RefSeq" id="XP_022137401.1">
    <property type="nucleotide sequence ID" value="XM_022281709.1"/>
</dbReference>
<dbReference type="InterPro" id="IPR050317">
    <property type="entry name" value="Plant_Fungal_Acyltransferase"/>
</dbReference>
<dbReference type="Gene3D" id="3.30.559.10">
    <property type="entry name" value="Chloramphenicol acetyltransferase-like domain"/>
    <property type="match status" value="2"/>
</dbReference>
<protein>
    <submittedName>
        <fullName evidence="3 4">Protein ECERIFERUM 2</fullName>
    </submittedName>
</protein>
<name>A0A6J1C6H6_MOMCH</name>
<dbReference type="SMR" id="A0A6J1C6H6"/>
<dbReference type="GO" id="GO:0016747">
    <property type="term" value="F:acyltransferase activity, transferring groups other than amino-acyl groups"/>
    <property type="evidence" value="ECO:0007669"/>
    <property type="project" value="TreeGrafter"/>
</dbReference>
<sequence>MDGASDSLISGVKFSSVVPAKASGENKVQELTAMDLVMKLHYIRGVYFFRPSEEIRNLTIYDLKKPMFPLLELYFVVSGRIRRRIEAGGNRPFIKCNDSGVRIVEADCQKSIDEWLSMEDEKYSHRDHGLVHSRALGPDLGFSPLVFIQLTRFKCGGLAVGLSWAHVLGDIFSASAFINVWGHIMNNRRPVCQLRTHTPTICRPSGSTTQTRSPVKRLDQTGDLWIGSSDCKMATRSFRIMEEQLERILSIVRRNRAVAFSNFEALAAIFWKSLSKIRPDSDLKTISIYSTKCPNREGEIPMNGMVMSAVKADAPVTGAEEGALAELILEKRIDEGGEIEELVEKEMEESDFIAYGGRLTFVDLEEANIYGLELGGQKPVHANYEIGGVGDDGVVLVLPGPPRDGGGYGGGRNVTVIIPEKQLPALIDELQKQWAII</sequence>
<keyword evidence="2" id="KW-1185">Reference proteome</keyword>
<dbReference type="OrthoDB" id="1862401at2759"/>
<dbReference type="RefSeq" id="XP_022137318.1">
    <property type="nucleotide sequence ID" value="XM_022281626.1"/>
</dbReference>
<dbReference type="PANTHER" id="PTHR31642:SF259">
    <property type="entry name" value="PROTEIN ECERIFERUM 2"/>
    <property type="match status" value="1"/>
</dbReference>
<evidence type="ECO:0000256" key="1">
    <source>
        <dbReference type="ARBA" id="ARBA00009861"/>
    </source>
</evidence>
<gene>
    <name evidence="3 4" type="primary">LOC111008780</name>
</gene>
<dbReference type="Proteomes" id="UP000504603">
    <property type="component" value="Unplaced"/>
</dbReference>
<accession>A0A6J1C6H6</accession>